<dbReference type="EMBL" id="LSDG01000027">
    <property type="protein sequence ID" value="KXB66671.1"/>
    <property type="molecule type" value="Genomic_DNA"/>
</dbReference>
<comment type="caution">
    <text evidence="1">The sequence shown here is derived from an EMBL/GenBank/DDBJ whole genome shotgun (WGS) entry which is preliminary data.</text>
</comment>
<evidence type="ECO:0000313" key="1">
    <source>
        <dbReference type="EMBL" id="KXB66671.1"/>
    </source>
</evidence>
<keyword evidence="2" id="KW-1185">Reference proteome</keyword>
<accession>A0A134AG46</accession>
<protein>
    <submittedName>
        <fullName evidence="1">Uncharacterized protein</fullName>
    </submittedName>
</protein>
<dbReference type="Proteomes" id="UP000070442">
    <property type="component" value="Unassembled WGS sequence"/>
</dbReference>
<evidence type="ECO:0000313" key="2">
    <source>
        <dbReference type="Proteomes" id="UP000070442"/>
    </source>
</evidence>
<name>A0A134AG46_9FIRM</name>
<gene>
    <name evidence="1" type="ORF">HMPREF1863_01053</name>
</gene>
<dbReference type="PATRIC" id="fig|755172.3.peg.1012"/>
<proteinExistence type="predicted"/>
<sequence length="132" mass="15256">MKGRNTMNSRKFKESMDFCGCETNFGEDTITVSSKISLSESGSVLAEIDTSSGYPEYVQFHVDNLREHYRLGIDLEDERKFDWHILVHQFANLVSTFILTNQDSKYTPPIDCEDIETIFDEEIDFGEMLTSY</sequence>
<dbReference type="AlphaFoldDB" id="A0A134AG46"/>
<organism evidence="1 2">
    <name type="scientific">Aedoeadaptatus coxii</name>
    <dbReference type="NCBI Taxonomy" id="755172"/>
    <lineage>
        <taxon>Bacteria</taxon>
        <taxon>Bacillati</taxon>
        <taxon>Bacillota</taxon>
        <taxon>Tissierellia</taxon>
        <taxon>Tissierellales</taxon>
        <taxon>Peptoniphilaceae</taxon>
        <taxon>Aedoeadaptatus</taxon>
    </lineage>
</organism>
<reference evidence="2" key="1">
    <citation type="submission" date="2016-01" db="EMBL/GenBank/DDBJ databases">
        <authorList>
            <person name="Mitreva M."/>
            <person name="Pepin K.H."/>
            <person name="Mihindukulasuriya K.A."/>
            <person name="Fulton R."/>
            <person name="Fronick C."/>
            <person name="O'Laughlin M."/>
            <person name="Miner T."/>
            <person name="Herter B."/>
            <person name="Rosa B.A."/>
            <person name="Cordes M."/>
            <person name="Tomlinson C."/>
            <person name="Wollam A."/>
            <person name="Palsikar V.B."/>
            <person name="Mardis E.R."/>
            <person name="Wilson R.K."/>
        </authorList>
    </citation>
    <scope>NUCLEOTIDE SEQUENCE [LARGE SCALE GENOMIC DNA]</scope>
    <source>
        <strain evidence="2">DNF00729</strain>
    </source>
</reference>